<accession>A0A0A8YDE1</accession>
<reference evidence="1" key="2">
    <citation type="journal article" date="2015" name="Data Brief">
        <title>Shoot transcriptome of the giant reed, Arundo donax.</title>
        <authorList>
            <person name="Barrero R.A."/>
            <person name="Guerrero F.D."/>
            <person name="Moolhuijzen P."/>
            <person name="Goolsby J.A."/>
            <person name="Tidwell J."/>
            <person name="Bellgard S.E."/>
            <person name="Bellgard M.I."/>
        </authorList>
    </citation>
    <scope>NUCLEOTIDE SEQUENCE</scope>
    <source>
        <tissue evidence="1">Shoot tissue taken approximately 20 cm above the soil surface</tissue>
    </source>
</reference>
<dbReference type="AlphaFoldDB" id="A0A0A8YDE1"/>
<dbReference type="EMBL" id="GBRH01273936">
    <property type="protein sequence ID" value="JAD23959.1"/>
    <property type="molecule type" value="Transcribed_RNA"/>
</dbReference>
<protein>
    <submittedName>
        <fullName evidence="1">Uncharacterized protein</fullName>
    </submittedName>
</protein>
<name>A0A0A8YDE1_ARUDO</name>
<proteinExistence type="predicted"/>
<sequence length="29" mass="3390">MCFCSLSNSKMKVRLSYFSEEANPTKIKF</sequence>
<organism evidence="1">
    <name type="scientific">Arundo donax</name>
    <name type="common">Giant reed</name>
    <name type="synonym">Donax arundinaceus</name>
    <dbReference type="NCBI Taxonomy" id="35708"/>
    <lineage>
        <taxon>Eukaryota</taxon>
        <taxon>Viridiplantae</taxon>
        <taxon>Streptophyta</taxon>
        <taxon>Embryophyta</taxon>
        <taxon>Tracheophyta</taxon>
        <taxon>Spermatophyta</taxon>
        <taxon>Magnoliopsida</taxon>
        <taxon>Liliopsida</taxon>
        <taxon>Poales</taxon>
        <taxon>Poaceae</taxon>
        <taxon>PACMAD clade</taxon>
        <taxon>Arundinoideae</taxon>
        <taxon>Arundineae</taxon>
        <taxon>Arundo</taxon>
    </lineage>
</organism>
<evidence type="ECO:0000313" key="1">
    <source>
        <dbReference type="EMBL" id="JAD23959.1"/>
    </source>
</evidence>
<reference evidence="1" key="1">
    <citation type="submission" date="2014-09" db="EMBL/GenBank/DDBJ databases">
        <authorList>
            <person name="Magalhaes I.L.F."/>
            <person name="Oliveira U."/>
            <person name="Santos F.R."/>
            <person name="Vidigal T.H.D.A."/>
            <person name="Brescovit A.D."/>
            <person name="Santos A.J."/>
        </authorList>
    </citation>
    <scope>NUCLEOTIDE SEQUENCE</scope>
    <source>
        <tissue evidence="1">Shoot tissue taken approximately 20 cm above the soil surface</tissue>
    </source>
</reference>